<dbReference type="EMBL" id="PPTA01000018">
    <property type="protein sequence ID" value="TFA98732.1"/>
    <property type="molecule type" value="Genomic_DNA"/>
</dbReference>
<evidence type="ECO:0000313" key="2">
    <source>
        <dbReference type="EMBL" id="TFA98732.1"/>
    </source>
</evidence>
<proteinExistence type="predicted"/>
<accession>A0ABY2GS19</accession>
<dbReference type="Proteomes" id="UP001642720">
    <property type="component" value="Unassembled WGS sequence"/>
</dbReference>
<keyword evidence="3" id="KW-1185">Reference proteome</keyword>
<evidence type="ECO:0000313" key="3">
    <source>
        <dbReference type="Proteomes" id="UP001642720"/>
    </source>
</evidence>
<feature type="region of interest" description="Disordered" evidence="1">
    <location>
        <begin position="1"/>
        <end position="50"/>
    </location>
</feature>
<gene>
    <name evidence="2" type="ORF">CCMA1212_009552</name>
</gene>
<reference evidence="2 3" key="1">
    <citation type="submission" date="2018-01" db="EMBL/GenBank/DDBJ databases">
        <title>Genome characterization of the sugarcane-associated fungus Trichoderma ghanense CCMA-1212 and their application in lignocelulose bioconversion.</title>
        <authorList>
            <person name="Steindorff A.S."/>
            <person name="Mendes T.D."/>
            <person name="Vilela E.S.D."/>
            <person name="Rodrigues D.S."/>
            <person name="Formighieri E.F."/>
            <person name="Melo I.S."/>
            <person name="Favaro L.C.L."/>
        </authorList>
    </citation>
    <scope>NUCLEOTIDE SEQUENCE [LARGE SCALE GENOMIC DNA]</scope>
    <source>
        <strain evidence="2 3">CCMA-1212</strain>
    </source>
</reference>
<organism evidence="2 3">
    <name type="scientific">Trichoderma ghanense</name>
    <dbReference type="NCBI Taxonomy" id="65468"/>
    <lineage>
        <taxon>Eukaryota</taxon>
        <taxon>Fungi</taxon>
        <taxon>Dikarya</taxon>
        <taxon>Ascomycota</taxon>
        <taxon>Pezizomycotina</taxon>
        <taxon>Sordariomycetes</taxon>
        <taxon>Hypocreomycetidae</taxon>
        <taxon>Hypocreales</taxon>
        <taxon>Hypocreaceae</taxon>
        <taxon>Trichoderma</taxon>
    </lineage>
</organism>
<name>A0ABY2GS19_9HYPO</name>
<comment type="caution">
    <text evidence="2">The sequence shown here is derived from an EMBL/GenBank/DDBJ whole genome shotgun (WGS) entry which is preliminary data.</text>
</comment>
<dbReference type="RefSeq" id="XP_073554934.1">
    <property type="nucleotide sequence ID" value="XM_073706631.1"/>
</dbReference>
<evidence type="ECO:0000256" key="1">
    <source>
        <dbReference type="SAM" id="MobiDB-lite"/>
    </source>
</evidence>
<protein>
    <submittedName>
        <fullName evidence="2">Uncharacterized protein</fullName>
    </submittedName>
</protein>
<dbReference type="GeneID" id="300581081"/>
<sequence length="330" mass="34316">MSERPAGRRFVTTESRWSTEGGNWRWGEEKRRGRRRTWRSDWTSEAQSGLARPEDIEALVASAGQLQVQCTGTDTGTGAGTVQLQMQGRLAGAGAVQVPQQLVERLGINLCPVMAPSPTAKQQAMAGKPSRFPAGKIPLPLAVANETAQGRGSECTSRGQARSQVRDAGAGAGCWSCCCCSSSVSIHPSIHAAAGHASAGPPREMLGSQAWQVSGTSSHCWACIALPDAIAVAQVPIQDASLPSSINGRPKQPLAASGRPLPAAQLVERGKQTSGELAPSRGLTQVPQASPIRAARTVWAAVASAVCSQEDLSFGTVFCPPAPDASPGKP</sequence>